<dbReference type="Pfam" id="PF02798">
    <property type="entry name" value="GST_N"/>
    <property type="match status" value="1"/>
</dbReference>
<dbReference type="EMBL" id="FJUY01000002">
    <property type="protein sequence ID" value="CZT15773.1"/>
    <property type="molecule type" value="Genomic_DNA"/>
</dbReference>
<dbReference type="GeneID" id="35596845"/>
<reference evidence="8 9" key="1">
    <citation type="submission" date="2016-03" db="EMBL/GenBank/DDBJ databases">
        <authorList>
            <person name="Ploux O."/>
        </authorList>
    </citation>
    <scope>NUCLEOTIDE SEQUENCE [LARGE SCALE GENOMIC DNA]</scope>
    <source>
        <strain evidence="8 9">URUG2</strain>
    </source>
</reference>
<evidence type="ECO:0000259" key="7">
    <source>
        <dbReference type="PROSITE" id="PS50405"/>
    </source>
</evidence>
<protein>
    <recommendedName>
        <fullName evidence="2">glutathione transferase</fullName>
        <ecNumber evidence="2">2.5.1.18</ecNumber>
    </recommendedName>
</protein>
<dbReference type="SUPFAM" id="SSF47616">
    <property type="entry name" value="GST C-terminal domain-like"/>
    <property type="match status" value="1"/>
</dbReference>
<name>A0A2D3V648_9PEZI</name>
<evidence type="ECO:0000259" key="6">
    <source>
        <dbReference type="PROSITE" id="PS50404"/>
    </source>
</evidence>
<dbReference type="InterPro" id="IPR036249">
    <property type="entry name" value="Thioredoxin-like_sf"/>
</dbReference>
<organism evidence="8 9">
    <name type="scientific">Ramularia collo-cygni</name>
    <dbReference type="NCBI Taxonomy" id="112498"/>
    <lineage>
        <taxon>Eukaryota</taxon>
        <taxon>Fungi</taxon>
        <taxon>Dikarya</taxon>
        <taxon>Ascomycota</taxon>
        <taxon>Pezizomycotina</taxon>
        <taxon>Dothideomycetes</taxon>
        <taxon>Dothideomycetidae</taxon>
        <taxon>Mycosphaerellales</taxon>
        <taxon>Mycosphaerellaceae</taxon>
        <taxon>Ramularia</taxon>
    </lineage>
</organism>
<dbReference type="GO" id="GO:0004364">
    <property type="term" value="F:glutathione transferase activity"/>
    <property type="evidence" value="ECO:0007669"/>
    <property type="project" value="UniProtKB-EC"/>
</dbReference>
<dbReference type="OrthoDB" id="422574at2759"/>
<accession>A0A2D3V648</accession>
<evidence type="ECO:0000256" key="1">
    <source>
        <dbReference type="ARBA" id="ARBA00007409"/>
    </source>
</evidence>
<dbReference type="SUPFAM" id="SSF52833">
    <property type="entry name" value="Thioredoxin-like"/>
    <property type="match status" value="1"/>
</dbReference>
<keyword evidence="9" id="KW-1185">Reference proteome</keyword>
<dbReference type="FunFam" id="1.20.1050.130:FF:000016">
    <property type="entry name" value="Glutathione S-transferase 1"/>
    <property type="match status" value="1"/>
</dbReference>
<dbReference type="Gene3D" id="1.20.1050.130">
    <property type="match status" value="1"/>
</dbReference>
<dbReference type="AlphaFoldDB" id="A0A2D3V648"/>
<dbReference type="RefSeq" id="XP_023622669.1">
    <property type="nucleotide sequence ID" value="XM_023766901.1"/>
</dbReference>
<dbReference type="GO" id="GO:0005634">
    <property type="term" value="C:nucleus"/>
    <property type="evidence" value="ECO:0007669"/>
    <property type="project" value="UniProtKB-ARBA"/>
</dbReference>
<dbReference type="EC" id="2.5.1.18" evidence="2"/>
<dbReference type="PROSITE" id="PS50404">
    <property type="entry name" value="GST_NTER"/>
    <property type="match status" value="1"/>
</dbReference>
<gene>
    <name evidence="8" type="ORF">RCC_01607</name>
</gene>
<dbReference type="InterPro" id="IPR036282">
    <property type="entry name" value="Glutathione-S-Trfase_C_sf"/>
</dbReference>
<dbReference type="SFLD" id="SFLDG01151">
    <property type="entry name" value="Main.2:_Nu-like"/>
    <property type="match status" value="1"/>
</dbReference>
<dbReference type="CDD" id="cd03048">
    <property type="entry name" value="GST_N_Ure2p_like"/>
    <property type="match status" value="1"/>
</dbReference>
<evidence type="ECO:0000313" key="8">
    <source>
        <dbReference type="EMBL" id="CZT15773.1"/>
    </source>
</evidence>
<feature type="domain" description="GST C-terminal" evidence="7">
    <location>
        <begin position="90"/>
        <end position="223"/>
    </location>
</feature>
<feature type="domain" description="GST N-terminal" evidence="6">
    <location>
        <begin position="3"/>
        <end position="84"/>
    </location>
</feature>
<comment type="catalytic activity">
    <reaction evidence="4">
        <text>RX + glutathione = an S-substituted glutathione + a halide anion + H(+)</text>
        <dbReference type="Rhea" id="RHEA:16437"/>
        <dbReference type="ChEBI" id="CHEBI:15378"/>
        <dbReference type="ChEBI" id="CHEBI:16042"/>
        <dbReference type="ChEBI" id="CHEBI:17792"/>
        <dbReference type="ChEBI" id="CHEBI:57925"/>
        <dbReference type="ChEBI" id="CHEBI:90779"/>
        <dbReference type="EC" id="2.5.1.18"/>
    </reaction>
</comment>
<evidence type="ECO:0000256" key="5">
    <source>
        <dbReference type="ARBA" id="ARBA00060024"/>
    </source>
</evidence>
<dbReference type="InterPro" id="IPR040079">
    <property type="entry name" value="Glutathione_S-Trfase"/>
</dbReference>
<dbReference type="Pfam" id="PF14497">
    <property type="entry name" value="GST_C_3"/>
    <property type="match status" value="1"/>
</dbReference>
<dbReference type="STRING" id="112498.A0A2D3V648"/>
<dbReference type="PROSITE" id="PS50405">
    <property type="entry name" value="GST_CTER"/>
    <property type="match status" value="1"/>
</dbReference>
<dbReference type="PANTHER" id="PTHR44051">
    <property type="entry name" value="GLUTATHIONE S-TRANSFERASE-RELATED"/>
    <property type="match status" value="1"/>
</dbReference>
<dbReference type="PANTHER" id="PTHR44051:SF3">
    <property type="entry name" value="TRANSCRIPTIONAL REGULATOR URE2"/>
    <property type="match status" value="1"/>
</dbReference>
<dbReference type="GO" id="GO:0005737">
    <property type="term" value="C:cytoplasm"/>
    <property type="evidence" value="ECO:0007669"/>
    <property type="project" value="UniProtKB-ARBA"/>
</dbReference>
<dbReference type="SFLD" id="SFLDS00019">
    <property type="entry name" value="Glutathione_Transferase_(cytos"/>
    <property type="match status" value="1"/>
</dbReference>
<dbReference type="SFLD" id="SFLDG00358">
    <property type="entry name" value="Main_(cytGST)"/>
    <property type="match status" value="1"/>
</dbReference>
<comment type="similarity">
    <text evidence="1">Belongs to the GST superfamily.</text>
</comment>
<comment type="function">
    <text evidence="5">Involved in the oxidative stress response and detoxification.</text>
</comment>
<dbReference type="InterPro" id="IPR010987">
    <property type="entry name" value="Glutathione-S-Trfase_C-like"/>
</dbReference>
<evidence type="ECO:0000313" key="9">
    <source>
        <dbReference type="Proteomes" id="UP000225277"/>
    </source>
</evidence>
<proteinExistence type="inferred from homology"/>
<evidence type="ECO:0000256" key="3">
    <source>
        <dbReference type="ARBA" id="ARBA00022679"/>
    </source>
</evidence>
<dbReference type="InterPro" id="IPR004046">
    <property type="entry name" value="GST_C"/>
</dbReference>
<keyword evidence="3 8" id="KW-0808">Transferase</keyword>
<evidence type="ECO:0000256" key="4">
    <source>
        <dbReference type="ARBA" id="ARBA00047960"/>
    </source>
</evidence>
<sequence length="223" mass="25888">MSKPIKLYGHVLGPNPWKVAIILEELKIPYETEYMDFSVLKQEPFISLNPNGRTPVIEDPNTGITLWESGAIIDYLVEEYDKEKTLSYTQSPQKYHEKVWEHFQVSGQGPYFGQKAWFTLFHSEKGITSAIERYGNEIKRTLGVIDLHLSKTKQPYLVGDKVSYADLMFVPWNSMVGFLMQDDGFENEWKSNYPKCYEWHQKLVARPAVKKVLDEKAKMNAKN</sequence>
<dbReference type="Proteomes" id="UP000225277">
    <property type="component" value="Unassembled WGS sequence"/>
</dbReference>
<evidence type="ECO:0000256" key="2">
    <source>
        <dbReference type="ARBA" id="ARBA00012452"/>
    </source>
</evidence>
<dbReference type="InterPro" id="IPR004045">
    <property type="entry name" value="Glutathione_S-Trfase_N"/>
</dbReference>